<evidence type="ECO:0000313" key="2">
    <source>
        <dbReference type="Proteomes" id="UP000248291"/>
    </source>
</evidence>
<dbReference type="Proteomes" id="UP000248291">
    <property type="component" value="Unassembled WGS sequence"/>
</dbReference>
<evidence type="ECO:0000313" key="1">
    <source>
        <dbReference type="EMBL" id="GBH14487.1"/>
    </source>
</evidence>
<protein>
    <submittedName>
        <fullName evidence="1">Uncharacterized protein</fullName>
    </submittedName>
</protein>
<comment type="caution">
    <text evidence="1">The sequence shown here is derived from an EMBL/GenBank/DDBJ whole genome shotgun (WGS) entry which is preliminary data.</text>
</comment>
<dbReference type="EMBL" id="BGKA01000015">
    <property type="protein sequence ID" value="GBH14487.1"/>
    <property type="molecule type" value="Genomic_DNA"/>
</dbReference>
<proteinExistence type="predicted"/>
<accession>A0AAN4PZY3</accession>
<organism evidence="1 2">
    <name type="scientific">Pseudomonas syringae pv. actinidiae</name>
    <dbReference type="NCBI Taxonomy" id="103796"/>
    <lineage>
        <taxon>Bacteria</taxon>
        <taxon>Pseudomonadati</taxon>
        <taxon>Pseudomonadota</taxon>
        <taxon>Gammaproteobacteria</taxon>
        <taxon>Pseudomonadales</taxon>
        <taxon>Pseudomonadaceae</taxon>
        <taxon>Pseudomonas</taxon>
        <taxon>Pseudomonas syringae</taxon>
    </lineage>
</organism>
<dbReference type="AlphaFoldDB" id="A0AAN4PZY3"/>
<sequence>MNVAFGVSAAILSEAHPGKTLVICHVCASIAAIALHASQRTAHGLARQAAKTRQARKDQG</sequence>
<name>A0AAN4PZY3_PSESF</name>
<gene>
    <name evidence="1" type="ORF">KPSA3_00377</name>
</gene>
<reference evidence="1 2" key="1">
    <citation type="submission" date="2018-04" db="EMBL/GenBank/DDBJ databases">
        <title>Draft genome sequence of Pseudomonas syringae pv. actinidiae biovar 3 strains isolated from kiwifruit in Kagawa prefecture.</title>
        <authorList>
            <person name="Tabuchi M."/>
            <person name="Saito M."/>
            <person name="Fujiwara S."/>
            <person name="Sasa N."/>
            <person name="Akimitsu K."/>
            <person name="Gomi K."/>
            <person name="Konishi-Sugita S."/>
            <person name="Hamano K."/>
            <person name="Kataoka I."/>
        </authorList>
    </citation>
    <scope>NUCLEOTIDE SEQUENCE [LARGE SCALE GENOMIC DNA]</scope>
    <source>
        <strain evidence="1 2">MAFF212211</strain>
    </source>
</reference>